<evidence type="ECO:0000313" key="2">
    <source>
        <dbReference type="EMBL" id="GAA1970722.1"/>
    </source>
</evidence>
<gene>
    <name evidence="2" type="ORF">GCM10009754_50850</name>
</gene>
<dbReference type="Gene3D" id="3.40.50.1820">
    <property type="entry name" value="alpha/beta hydrolase"/>
    <property type="match status" value="1"/>
</dbReference>
<dbReference type="SUPFAM" id="SSF53474">
    <property type="entry name" value="alpha/beta-Hydrolases"/>
    <property type="match status" value="1"/>
</dbReference>
<dbReference type="PANTHER" id="PTHR40111">
    <property type="entry name" value="CEPHALOSPORIN-C DEACETYLASE"/>
    <property type="match status" value="1"/>
</dbReference>
<protein>
    <recommendedName>
        <fullName evidence="1">Acetyl xylan esterase domain-containing protein</fullName>
    </recommendedName>
</protein>
<reference evidence="2 3" key="1">
    <citation type="journal article" date="2019" name="Int. J. Syst. Evol. Microbiol.">
        <title>The Global Catalogue of Microorganisms (GCM) 10K type strain sequencing project: providing services to taxonomists for standard genome sequencing and annotation.</title>
        <authorList>
            <consortium name="The Broad Institute Genomics Platform"/>
            <consortium name="The Broad Institute Genome Sequencing Center for Infectious Disease"/>
            <person name="Wu L."/>
            <person name="Ma J."/>
        </authorList>
    </citation>
    <scope>NUCLEOTIDE SEQUENCE [LARGE SCALE GENOMIC DNA]</scope>
    <source>
        <strain evidence="2 3">JCM 14545</strain>
    </source>
</reference>
<dbReference type="RefSeq" id="WP_344423756.1">
    <property type="nucleotide sequence ID" value="NZ_BAAANN010000021.1"/>
</dbReference>
<name>A0ABN2RKG9_9PSEU</name>
<keyword evidence="3" id="KW-1185">Reference proteome</keyword>
<dbReference type="InterPro" id="IPR039069">
    <property type="entry name" value="CE7"/>
</dbReference>
<comment type="caution">
    <text evidence="2">The sequence shown here is derived from an EMBL/GenBank/DDBJ whole genome shotgun (WGS) entry which is preliminary data.</text>
</comment>
<sequence>MTDGFEKFWSDVDEELGGFPARPVIERVPAKSTSDFTGYEVRLSGLGSYRLFGYFSVPTGDGPFPGLLELPRHGSVNHAPHYNDRLRYVVFTAMHRGQRLADSPFSAAYPGLFTSGIESPETWVYRSVVADCLRAAEFLAGRAECDPARIGVTGDDLALVTAARRPVFSAARVTSALLHDAFRGRLHTGEYPWEELNDLIREFPSAESGVERTLRVFDPAGFAADVRADVLLALPPTGSRWRDDLLAGLGNRAHAYRMTGEDAADAAELDGWLAGRLGVRPLRKFSQ</sequence>
<dbReference type="EMBL" id="BAAANN010000021">
    <property type="protein sequence ID" value="GAA1970722.1"/>
    <property type="molecule type" value="Genomic_DNA"/>
</dbReference>
<dbReference type="PANTHER" id="PTHR40111:SF1">
    <property type="entry name" value="CEPHALOSPORIN-C DEACETYLASE"/>
    <property type="match status" value="1"/>
</dbReference>
<dbReference type="Proteomes" id="UP001501116">
    <property type="component" value="Unassembled WGS sequence"/>
</dbReference>
<accession>A0ABN2RKG9</accession>
<organism evidence="2 3">
    <name type="scientific">Amycolatopsis minnesotensis</name>
    <dbReference type="NCBI Taxonomy" id="337894"/>
    <lineage>
        <taxon>Bacteria</taxon>
        <taxon>Bacillati</taxon>
        <taxon>Actinomycetota</taxon>
        <taxon>Actinomycetes</taxon>
        <taxon>Pseudonocardiales</taxon>
        <taxon>Pseudonocardiaceae</taxon>
        <taxon>Amycolatopsis</taxon>
    </lineage>
</organism>
<dbReference type="Pfam" id="PF05448">
    <property type="entry name" value="AXE1"/>
    <property type="match status" value="1"/>
</dbReference>
<proteinExistence type="predicted"/>
<dbReference type="InterPro" id="IPR008391">
    <property type="entry name" value="AXE1_dom"/>
</dbReference>
<feature type="domain" description="Acetyl xylan esterase" evidence="1">
    <location>
        <begin position="3"/>
        <end position="233"/>
    </location>
</feature>
<dbReference type="InterPro" id="IPR029058">
    <property type="entry name" value="AB_hydrolase_fold"/>
</dbReference>
<evidence type="ECO:0000259" key="1">
    <source>
        <dbReference type="Pfam" id="PF05448"/>
    </source>
</evidence>
<evidence type="ECO:0000313" key="3">
    <source>
        <dbReference type="Proteomes" id="UP001501116"/>
    </source>
</evidence>